<evidence type="ECO:0000313" key="3">
    <source>
        <dbReference type="Proteomes" id="UP000242847"/>
    </source>
</evidence>
<comment type="caution">
    <text evidence="2">The sequence shown here is derived from an EMBL/GenBank/DDBJ whole genome shotgun (WGS) entry which is preliminary data.</text>
</comment>
<proteinExistence type="predicted"/>
<feature type="non-terminal residue" evidence="2">
    <location>
        <position position="73"/>
    </location>
</feature>
<gene>
    <name evidence="2" type="ORF">BXT89_17790</name>
</gene>
<keyword evidence="1" id="KW-0812">Transmembrane</keyword>
<name>A0A1S8DDH6_9GAMM</name>
<keyword evidence="1" id="KW-0472">Membrane</keyword>
<dbReference type="EMBL" id="MUBC01000070">
    <property type="protein sequence ID" value="ONM42467.1"/>
    <property type="molecule type" value="Genomic_DNA"/>
</dbReference>
<dbReference type="Proteomes" id="UP000242847">
    <property type="component" value="Unassembled WGS sequence"/>
</dbReference>
<keyword evidence="1" id="KW-1133">Transmembrane helix</keyword>
<sequence length="73" mass="8193">MLGYRSLYWRMVLLVAGFCLCMIAVTNYIAQRVDSYLAYLPESTLSELRGYAADAASALDQGVDALNAWRDEH</sequence>
<accession>A0A1S8DDH6</accession>
<evidence type="ECO:0000256" key="1">
    <source>
        <dbReference type="SAM" id="Phobius"/>
    </source>
</evidence>
<keyword evidence="3" id="KW-1185">Reference proteome</keyword>
<dbReference type="AlphaFoldDB" id="A0A1S8DDH6"/>
<protein>
    <submittedName>
        <fullName evidence="2">Uncharacterized protein</fullName>
    </submittedName>
</protein>
<organism evidence="2 3">
    <name type="scientific">Halopseudomonas pachastrellae</name>
    <dbReference type="NCBI Taxonomy" id="254161"/>
    <lineage>
        <taxon>Bacteria</taxon>
        <taxon>Pseudomonadati</taxon>
        <taxon>Pseudomonadota</taxon>
        <taxon>Gammaproteobacteria</taxon>
        <taxon>Pseudomonadales</taxon>
        <taxon>Pseudomonadaceae</taxon>
        <taxon>Halopseudomonas</taxon>
    </lineage>
</organism>
<feature type="transmembrane region" description="Helical" evidence="1">
    <location>
        <begin position="7"/>
        <end position="30"/>
    </location>
</feature>
<evidence type="ECO:0000313" key="2">
    <source>
        <dbReference type="EMBL" id="ONM42467.1"/>
    </source>
</evidence>
<reference evidence="2 3" key="1">
    <citation type="submission" date="2017-01" db="EMBL/GenBank/DDBJ databases">
        <title>Draft genome sequence of Pseudomonas pachastrellae type strain CCUG 46540T from a deep sea.</title>
        <authorList>
            <person name="Gomila M."/>
            <person name="Mulet M."/>
            <person name="Lalucat J."/>
            <person name="Garcia-Valdes E."/>
        </authorList>
    </citation>
    <scope>NUCLEOTIDE SEQUENCE [LARGE SCALE GENOMIC DNA]</scope>
    <source>
        <strain evidence="2 3">CCUG 46540</strain>
    </source>
</reference>